<proteinExistence type="inferred from homology"/>
<comment type="similarity">
    <text evidence="2">Belongs to the bacterial solute-binding protein 5 family.</text>
</comment>
<reference evidence="6 7" key="1">
    <citation type="submission" date="2023-07" db="EMBL/GenBank/DDBJ databases">
        <title>Genomic Encyclopedia of Type Strains, Phase IV (KMG-IV): sequencing the most valuable type-strain genomes for metagenomic binning, comparative biology and taxonomic classification.</title>
        <authorList>
            <person name="Goeker M."/>
        </authorList>
    </citation>
    <scope>NUCLEOTIDE SEQUENCE [LARGE SCALE GENOMIC DNA]</scope>
    <source>
        <strain evidence="6 7">DSM 5896</strain>
    </source>
</reference>
<evidence type="ECO:0000256" key="4">
    <source>
        <dbReference type="ARBA" id="ARBA00022729"/>
    </source>
</evidence>
<dbReference type="InterPro" id="IPR030678">
    <property type="entry name" value="Peptide/Ni-bd"/>
</dbReference>
<dbReference type="InterPro" id="IPR039424">
    <property type="entry name" value="SBP_5"/>
</dbReference>
<dbReference type="PIRSF" id="PIRSF002741">
    <property type="entry name" value="MppA"/>
    <property type="match status" value="1"/>
</dbReference>
<organism evidence="6 7">
    <name type="scientific">Labrys monachus</name>
    <dbReference type="NCBI Taxonomy" id="217067"/>
    <lineage>
        <taxon>Bacteria</taxon>
        <taxon>Pseudomonadati</taxon>
        <taxon>Pseudomonadota</taxon>
        <taxon>Alphaproteobacteria</taxon>
        <taxon>Hyphomicrobiales</taxon>
        <taxon>Xanthobacteraceae</taxon>
        <taxon>Labrys</taxon>
    </lineage>
</organism>
<keyword evidence="7" id="KW-1185">Reference proteome</keyword>
<dbReference type="SUPFAM" id="SSF53850">
    <property type="entry name" value="Periplasmic binding protein-like II"/>
    <property type="match status" value="1"/>
</dbReference>
<dbReference type="InterPro" id="IPR006311">
    <property type="entry name" value="TAT_signal"/>
</dbReference>
<evidence type="ECO:0000256" key="3">
    <source>
        <dbReference type="ARBA" id="ARBA00022448"/>
    </source>
</evidence>
<evidence type="ECO:0000313" key="7">
    <source>
        <dbReference type="Proteomes" id="UP001237448"/>
    </source>
</evidence>
<evidence type="ECO:0000256" key="1">
    <source>
        <dbReference type="ARBA" id="ARBA00004418"/>
    </source>
</evidence>
<dbReference type="Gene3D" id="3.40.190.10">
    <property type="entry name" value="Periplasmic binding protein-like II"/>
    <property type="match status" value="1"/>
</dbReference>
<sequence length="523" mass="57015">MSMKDDLDKARSRYAIDRRRFLVGAAGLGLSAGIVGATGSSAAADTPKRGGNLRVAILGGGSADTLDANSNVTQPDTARVLGLYEPLRRVRHGGKLENILAESMESNAAGTEWTIRLRKGVTFHDGKPLKAEDVAFTLRRVTDPAAPLVGAPELGPMDRDSFKVLDDLTLRVTMHSPFAIFDEAVADDINLGIVPVGYDPKKPVGTNAFKFESFTPGQQSVFSRYDGYWGEKAYLDTVTIIDSFASDTAAFNALQGGEIDAFAAAPLALAKQVQDGGLIKLLVSQVGQWTPFTMRVDQPPFDNPDVRKAFRLLVDRQQIIKIALSGYAEPGNDVFSLWDDAPKTFHRGRDVEQAKALLKKAGQENLTVELVTADIANGVVASAQIFARQAKDAGVTVNVRQVTPEVFFGDQYLKWPFAQDFWTLKPYLPQVALCLLPTSPYNETHWGGDKAYIDLYQQALSTIDPVKRAVIVRQLQTIDFEQGGYIIPSHNRIIDLVAQNVNGLSPGTLLALGDYDFAKIWLS</sequence>
<comment type="caution">
    <text evidence="6">The sequence shown here is derived from an EMBL/GenBank/DDBJ whole genome shotgun (WGS) entry which is preliminary data.</text>
</comment>
<comment type="subcellular location">
    <subcellularLocation>
        <location evidence="1">Periplasm</location>
    </subcellularLocation>
</comment>
<evidence type="ECO:0000313" key="6">
    <source>
        <dbReference type="EMBL" id="MDQ0391948.1"/>
    </source>
</evidence>
<dbReference type="InterPro" id="IPR000914">
    <property type="entry name" value="SBP_5_dom"/>
</dbReference>
<gene>
    <name evidence="6" type="ORF">J3R73_001740</name>
</gene>
<dbReference type="CDD" id="cd08503">
    <property type="entry name" value="PBP2_NikA_DppA_OppA_like_17"/>
    <property type="match status" value="1"/>
</dbReference>
<dbReference type="PANTHER" id="PTHR30290:SF9">
    <property type="entry name" value="OLIGOPEPTIDE-BINDING PROTEIN APPA"/>
    <property type="match status" value="1"/>
</dbReference>
<dbReference type="EMBL" id="JAUSVK010000001">
    <property type="protein sequence ID" value="MDQ0391948.1"/>
    <property type="molecule type" value="Genomic_DNA"/>
</dbReference>
<evidence type="ECO:0000256" key="2">
    <source>
        <dbReference type="ARBA" id="ARBA00005695"/>
    </source>
</evidence>
<dbReference type="Proteomes" id="UP001237448">
    <property type="component" value="Unassembled WGS sequence"/>
</dbReference>
<dbReference type="Gene3D" id="3.10.105.10">
    <property type="entry name" value="Dipeptide-binding Protein, Domain 3"/>
    <property type="match status" value="1"/>
</dbReference>
<name>A0ABU0FBE7_9HYPH</name>
<dbReference type="RefSeq" id="WP_307425086.1">
    <property type="nucleotide sequence ID" value="NZ_JAUSVK010000001.1"/>
</dbReference>
<evidence type="ECO:0000259" key="5">
    <source>
        <dbReference type="Pfam" id="PF00496"/>
    </source>
</evidence>
<dbReference type="Pfam" id="PF00496">
    <property type="entry name" value="SBP_bac_5"/>
    <property type="match status" value="1"/>
</dbReference>
<protein>
    <submittedName>
        <fullName evidence="6">Peptide/nickel transport system substrate-binding protein</fullName>
    </submittedName>
</protein>
<dbReference type="PROSITE" id="PS51318">
    <property type="entry name" value="TAT"/>
    <property type="match status" value="1"/>
</dbReference>
<feature type="domain" description="Solute-binding protein family 5" evidence="5">
    <location>
        <begin position="96"/>
        <end position="409"/>
    </location>
</feature>
<dbReference type="PANTHER" id="PTHR30290">
    <property type="entry name" value="PERIPLASMIC BINDING COMPONENT OF ABC TRANSPORTER"/>
    <property type="match status" value="1"/>
</dbReference>
<accession>A0ABU0FBE7</accession>
<keyword evidence="4" id="KW-0732">Signal</keyword>
<keyword evidence="3" id="KW-0813">Transport</keyword>